<evidence type="ECO:0000256" key="4">
    <source>
        <dbReference type="ARBA" id="ARBA00017099"/>
    </source>
</evidence>
<dbReference type="Proteomes" id="UP001596015">
    <property type="component" value="Unassembled WGS sequence"/>
</dbReference>
<keyword evidence="6" id="KW-0521">NADP</keyword>
<dbReference type="EMBL" id="JBHSEO010000020">
    <property type="protein sequence ID" value="MFC4415854.1"/>
    <property type="molecule type" value="Genomic_DNA"/>
</dbReference>
<evidence type="ECO:0000259" key="7">
    <source>
        <dbReference type="Pfam" id="PF04321"/>
    </source>
</evidence>
<gene>
    <name evidence="8" type="primary">rfbD</name>
    <name evidence="8" type="ORF">ACFO0E_05435</name>
</gene>
<comment type="similarity">
    <text evidence="2 6">Belongs to the dTDP-4-dehydrorhamnose reductase family.</text>
</comment>
<dbReference type="InterPro" id="IPR005913">
    <property type="entry name" value="dTDP_dehydrorham_reduct"/>
</dbReference>
<accession>A0ABV8XE80</accession>
<evidence type="ECO:0000256" key="1">
    <source>
        <dbReference type="ARBA" id="ARBA00004781"/>
    </source>
</evidence>
<dbReference type="CDD" id="cd05254">
    <property type="entry name" value="dTDP_HR_like_SDR_e"/>
    <property type="match status" value="1"/>
</dbReference>
<dbReference type="Gene3D" id="3.40.50.720">
    <property type="entry name" value="NAD(P)-binding Rossmann-like Domain"/>
    <property type="match status" value="1"/>
</dbReference>
<proteinExistence type="inferred from homology"/>
<dbReference type="Pfam" id="PF04321">
    <property type="entry name" value="RmlD_sub_bind"/>
    <property type="match status" value="1"/>
</dbReference>
<evidence type="ECO:0000256" key="6">
    <source>
        <dbReference type="RuleBase" id="RU364082"/>
    </source>
</evidence>
<comment type="pathway">
    <text evidence="1 6">Carbohydrate biosynthesis; dTDP-L-rhamnose biosynthesis.</text>
</comment>
<evidence type="ECO:0000313" key="9">
    <source>
        <dbReference type="Proteomes" id="UP001596015"/>
    </source>
</evidence>
<dbReference type="InterPro" id="IPR036291">
    <property type="entry name" value="NAD(P)-bd_dom_sf"/>
</dbReference>
<dbReference type="SUPFAM" id="SSF51735">
    <property type="entry name" value="NAD(P)-binding Rossmann-fold domains"/>
    <property type="match status" value="1"/>
</dbReference>
<evidence type="ECO:0000256" key="5">
    <source>
        <dbReference type="ARBA" id="ARBA00048200"/>
    </source>
</evidence>
<comment type="catalytic activity">
    <reaction evidence="5 6">
        <text>dTDP-beta-L-rhamnose + NADP(+) = dTDP-4-dehydro-beta-L-rhamnose + NADPH + H(+)</text>
        <dbReference type="Rhea" id="RHEA:21796"/>
        <dbReference type="ChEBI" id="CHEBI:15378"/>
        <dbReference type="ChEBI" id="CHEBI:57510"/>
        <dbReference type="ChEBI" id="CHEBI:57783"/>
        <dbReference type="ChEBI" id="CHEBI:58349"/>
        <dbReference type="ChEBI" id="CHEBI:62830"/>
        <dbReference type="EC" id="1.1.1.133"/>
    </reaction>
</comment>
<reference evidence="9" key="1">
    <citation type="journal article" date="2019" name="Int. J. Syst. Evol. Microbiol.">
        <title>The Global Catalogue of Microorganisms (GCM) 10K type strain sequencing project: providing services to taxonomists for standard genome sequencing and annotation.</title>
        <authorList>
            <consortium name="The Broad Institute Genomics Platform"/>
            <consortium name="The Broad Institute Genome Sequencing Center for Infectious Disease"/>
            <person name="Wu L."/>
            <person name="Ma J."/>
        </authorList>
    </citation>
    <scope>NUCLEOTIDE SEQUENCE [LARGE SCALE GENOMIC DNA]</scope>
    <source>
        <strain evidence="9">CCUG 49679</strain>
    </source>
</reference>
<keyword evidence="6 8" id="KW-0560">Oxidoreductase</keyword>
<comment type="function">
    <text evidence="6">Catalyzes the reduction of dTDP-6-deoxy-L-lyxo-4-hexulose to yield dTDP-L-rhamnose.</text>
</comment>
<dbReference type="NCBIfam" id="TIGR01214">
    <property type="entry name" value="rmlD"/>
    <property type="match status" value="1"/>
</dbReference>
<dbReference type="Gene3D" id="3.90.25.10">
    <property type="entry name" value="UDP-galactose 4-epimerase, domain 1"/>
    <property type="match status" value="1"/>
</dbReference>
<name>A0ABV8XE80_9GAMM</name>
<dbReference type="GO" id="GO:0008831">
    <property type="term" value="F:dTDP-4-dehydrorhamnose reductase activity"/>
    <property type="evidence" value="ECO:0007669"/>
    <property type="project" value="UniProtKB-EC"/>
</dbReference>
<sequence length="302" mass="32684">MSEPTRPEWLLLGAGGQVGRELCRALQPLGQGVALTRAECDLSVPGAAEEMIARYEPGMVVNAAAYTAVDRAEEEPALARRINAEAVAEIAQACARHDMPLVHYSTDYVFDGSGEAPFAEHDATGPLGEYGRSKLAGEQAIADAGGRSLVLRTSWVYAAHGRNFVRTMLRLAAERDHLRIIDDQVGAPTWAATIADVTALALFEWRRQAWDAQLSGVYHLSASDSVSWCGFAQAIFEEAANLGLLEATALPSVEAIPSSAYPQPARRPLNSRLSTQRLQTAFGIAMPHWREALRVCLTSMRA</sequence>
<dbReference type="EC" id="1.1.1.133" evidence="3 6"/>
<dbReference type="PANTHER" id="PTHR10491:SF4">
    <property type="entry name" value="METHIONINE ADENOSYLTRANSFERASE 2 SUBUNIT BETA"/>
    <property type="match status" value="1"/>
</dbReference>
<dbReference type="InterPro" id="IPR029903">
    <property type="entry name" value="RmlD-like-bd"/>
</dbReference>
<evidence type="ECO:0000313" key="8">
    <source>
        <dbReference type="EMBL" id="MFC4415854.1"/>
    </source>
</evidence>
<dbReference type="PANTHER" id="PTHR10491">
    <property type="entry name" value="DTDP-4-DEHYDRORHAMNOSE REDUCTASE"/>
    <property type="match status" value="1"/>
</dbReference>
<evidence type="ECO:0000256" key="3">
    <source>
        <dbReference type="ARBA" id="ARBA00012929"/>
    </source>
</evidence>
<protein>
    <recommendedName>
        <fullName evidence="4 6">dTDP-4-dehydrorhamnose reductase</fullName>
        <ecNumber evidence="3 6">1.1.1.133</ecNumber>
    </recommendedName>
</protein>
<keyword evidence="9" id="KW-1185">Reference proteome</keyword>
<comment type="cofactor">
    <cofactor evidence="6">
        <name>Mg(2+)</name>
        <dbReference type="ChEBI" id="CHEBI:18420"/>
    </cofactor>
    <text evidence="6">Binds 1 Mg(2+) ion per monomer.</text>
</comment>
<dbReference type="RefSeq" id="WP_246894077.1">
    <property type="nucleotide sequence ID" value="NZ_JAKGAK010000005.1"/>
</dbReference>
<evidence type="ECO:0000256" key="2">
    <source>
        <dbReference type="ARBA" id="ARBA00010944"/>
    </source>
</evidence>
<comment type="caution">
    <text evidence="8">The sequence shown here is derived from an EMBL/GenBank/DDBJ whole genome shotgun (WGS) entry which is preliminary data.</text>
</comment>
<feature type="domain" description="RmlD-like substrate binding" evidence="7">
    <location>
        <begin position="10"/>
        <end position="300"/>
    </location>
</feature>
<organism evidence="8 9">
    <name type="scientific">Chromohalobacter beijerinckii</name>
    <dbReference type="NCBI Taxonomy" id="86179"/>
    <lineage>
        <taxon>Bacteria</taxon>
        <taxon>Pseudomonadati</taxon>
        <taxon>Pseudomonadota</taxon>
        <taxon>Gammaproteobacteria</taxon>
        <taxon>Oceanospirillales</taxon>
        <taxon>Halomonadaceae</taxon>
        <taxon>Chromohalobacter</taxon>
    </lineage>
</organism>